<keyword evidence="3" id="KW-1185">Reference proteome</keyword>
<dbReference type="Proteomes" id="UP001519460">
    <property type="component" value="Unassembled WGS sequence"/>
</dbReference>
<evidence type="ECO:0000259" key="1">
    <source>
        <dbReference type="PROSITE" id="PS50227"/>
    </source>
</evidence>
<dbReference type="InterPro" id="IPR001879">
    <property type="entry name" value="GPCR_2_extracellular_dom"/>
</dbReference>
<reference evidence="2 3" key="1">
    <citation type="journal article" date="2023" name="Sci. Data">
        <title>Genome assembly of the Korean intertidal mud-creeper Batillaria attramentaria.</title>
        <authorList>
            <person name="Patra A.K."/>
            <person name="Ho P.T."/>
            <person name="Jun S."/>
            <person name="Lee S.J."/>
            <person name="Kim Y."/>
            <person name="Won Y.J."/>
        </authorList>
    </citation>
    <scope>NUCLEOTIDE SEQUENCE [LARGE SCALE GENOMIC DNA]</scope>
    <source>
        <strain evidence="2">Wonlab-2016</strain>
    </source>
</reference>
<dbReference type="SUPFAM" id="SSF111418">
    <property type="entry name" value="Hormone receptor domain"/>
    <property type="match status" value="1"/>
</dbReference>
<name>A0ABD0K7J3_9CAEN</name>
<dbReference type="InterPro" id="IPR017983">
    <property type="entry name" value="GPCR_2_secretin-like_CS"/>
</dbReference>
<dbReference type="PROSITE" id="PS50227">
    <property type="entry name" value="G_PROTEIN_RECEP_F2_3"/>
    <property type="match status" value="1"/>
</dbReference>
<organism evidence="2 3">
    <name type="scientific">Batillaria attramentaria</name>
    <dbReference type="NCBI Taxonomy" id="370345"/>
    <lineage>
        <taxon>Eukaryota</taxon>
        <taxon>Metazoa</taxon>
        <taxon>Spiralia</taxon>
        <taxon>Lophotrochozoa</taxon>
        <taxon>Mollusca</taxon>
        <taxon>Gastropoda</taxon>
        <taxon>Caenogastropoda</taxon>
        <taxon>Sorbeoconcha</taxon>
        <taxon>Cerithioidea</taxon>
        <taxon>Batillariidae</taxon>
        <taxon>Batillaria</taxon>
    </lineage>
</organism>
<feature type="non-terminal residue" evidence="2">
    <location>
        <position position="91"/>
    </location>
</feature>
<comment type="caution">
    <text evidence="2">The sequence shown here is derived from an EMBL/GenBank/DDBJ whole genome shotgun (WGS) entry which is preliminary data.</text>
</comment>
<accession>A0ABD0K7J3</accession>
<protein>
    <recommendedName>
        <fullName evidence="1">G-protein coupled receptors family 2 profile 1 domain-containing protein</fullName>
    </recommendedName>
</protein>
<dbReference type="SMART" id="SM00008">
    <property type="entry name" value="HormR"/>
    <property type="match status" value="1"/>
</dbReference>
<sequence length="91" mass="9848">MACPTVEADGTDEGVFVVAEGGAGYCNTTFDSVTCWPQTEGGSYAYVACPATDYSDHTRNASRFCNINGEWAPKADYFGCLKPEEDTRFPL</sequence>
<feature type="domain" description="G-protein coupled receptors family 2 profile 1" evidence="1">
    <location>
        <begin position="2"/>
        <end position="84"/>
    </location>
</feature>
<proteinExistence type="predicted"/>
<dbReference type="Gene3D" id="4.10.1240.10">
    <property type="entry name" value="GPCR, family 2, extracellular hormone receptor domain"/>
    <property type="match status" value="1"/>
</dbReference>
<evidence type="ECO:0000313" key="3">
    <source>
        <dbReference type="Proteomes" id="UP001519460"/>
    </source>
</evidence>
<dbReference type="PROSITE" id="PS00649">
    <property type="entry name" value="G_PROTEIN_RECEP_F2_1"/>
    <property type="match status" value="1"/>
</dbReference>
<dbReference type="AlphaFoldDB" id="A0ABD0K7J3"/>
<dbReference type="EMBL" id="JACVVK020000236">
    <property type="protein sequence ID" value="KAK7482935.1"/>
    <property type="molecule type" value="Genomic_DNA"/>
</dbReference>
<dbReference type="InterPro" id="IPR036445">
    <property type="entry name" value="GPCR_2_extracell_dom_sf"/>
</dbReference>
<evidence type="ECO:0000313" key="2">
    <source>
        <dbReference type="EMBL" id="KAK7482935.1"/>
    </source>
</evidence>
<dbReference type="Pfam" id="PF02793">
    <property type="entry name" value="HRM"/>
    <property type="match status" value="1"/>
</dbReference>
<gene>
    <name evidence="2" type="ORF">BaRGS_00025835</name>
</gene>